<evidence type="ECO:0000256" key="12">
    <source>
        <dbReference type="ARBA" id="ARBA00023098"/>
    </source>
</evidence>
<keyword evidence="17" id="KW-1185">Reference proteome</keyword>
<evidence type="ECO:0000313" key="17">
    <source>
        <dbReference type="Proteomes" id="UP001597124"/>
    </source>
</evidence>
<evidence type="ECO:0000256" key="10">
    <source>
        <dbReference type="ARBA" id="ARBA00022837"/>
    </source>
</evidence>
<comment type="subcellular location">
    <subcellularLocation>
        <location evidence="15">Cell outer membrane</location>
        <topology evidence="15">Multi-pass membrane protein</topology>
    </subcellularLocation>
    <text evidence="15">One of the very few enzymes located there.</text>
</comment>
<name>A0ABW3C6K2_SPHXN</name>
<evidence type="ECO:0000256" key="13">
    <source>
        <dbReference type="ARBA" id="ARBA00023136"/>
    </source>
</evidence>
<evidence type="ECO:0000256" key="7">
    <source>
        <dbReference type="ARBA" id="ARBA00022723"/>
    </source>
</evidence>
<feature type="signal peptide" evidence="15">
    <location>
        <begin position="1"/>
        <end position="18"/>
    </location>
</feature>
<evidence type="ECO:0000256" key="14">
    <source>
        <dbReference type="ARBA" id="ARBA00023237"/>
    </source>
</evidence>
<keyword evidence="7 15" id="KW-0479">Metal-binding</keyword>
<dbReference type="Pfam" id="PF02253">
    <property type="entry name" value="PLA1"/>
    <property type="match status" value="1"/>
</dbReference>
<keyword evidence="5" id="KW-1134">Transmembrane beta strand</keyword>
<comment type="cofactor">
    <cofactor evidence="15">
        <name>Ca(2+)</name>
        <dbReference type="ChEBI" id="CHEBI:29108"/>
    </cofactor>
    <text evidence="15">Binds 1 Ca(2+) ion per monomer. In the dimeric form the Ca(2+) is bound by different amino acids with binding of each Ca(2+) shared with ligands coming from each monomer. The Ca(2+) ion may have a role in catalysis.</text>
</comment>
<dbReference type="InterPro" id="IPR003187">
    <property type="entry name" value="PLipase_A1"/>
</dbReference>
<evidence type="ECO:0000256" key="11">
    <source>
        <dbReference type="ARBA" id="ARBA00022963"/>
    </source>
</evidence>
<keyword evidence="13" id="KW-0472">Membrane</keyword>
<keyword evidence="11 15" id="KW-0442">Lipid degradation</keyword>
<gene>
    <name evidence="16" type="ORF">ACFQ00_17325</name>
</gene>
<dbReference type="Proteomes" id="UP001597124">
    <property type="component" value="Unassembled WGS sequence"/>
</dbReference>
<evidence type="ECO:0000256" key="4">
    <source>
        <dbReference type="ARBA" id="ARBA00011702"/>
    </source>
</evidence>
<organism evidence="16 17">
    <name type="scientific">Sphingosinicella xenopeptidilytica</name>
    <dbReference type="NCBI Taxonomy" id="364098"/>
    <lineage>
        <taxon>Bacteria</taxon>
        <taxon>Pseudomonadati</taxon>
        <taxon>Pseudomonadota</taxon>
        <taxon>Alphaproteobacteria</taxon>
        <taxon>Sphingomonadales</taxon>
        <taxon>Sphingosinicellaceae</taxon>
        <taxon>Sphingosinicella</taxon>
    </lineage>
</organism>
<comment type="caution">
    <text evidence="16">The sequence shown here is derived from an EMBL/GenBank/DDBJ whole genome shotgun (WGS) entry which is preliminary data.</text>
</comment>
<dbReference type="SUPFAM" id="SSF56931">
    <property type="entry name" value="Outer membrane phospholipase A (OMPLA)"/>
    <property type="match status" value="1"/>
</dbReference>
<accession>A0ABW3C6K2</accession>
<dbReference type="EMBL" id="JBHTIK010000015">
    <property type="protein sequence ID" value="MFD0850101.1"/>
    <property type="molecule type" value="Genomic_DNA"/>
</dbReference>
<evidence type="ECO:0000256" key="3">
    <source>
        <dbReference type="ARBA" id="ARBA00010525"/>
    </source>
</evidence>
<keyword evidence="9 15" id="KW-0378">Hydrolase</keyword>
<keyword evidence="14 15" id="KW-0998">Cell outer membrane</keyword>
<protein>
    <recommendedName>
        <fullName evidence="15">Phospholipase A1</fullName>
        <ecNumber evidence="15">3.1.1.32</ecNumber>
        <ecNumber evidence="15">3.1.1.4</ecNumber>
    </recommendedName>
    <alternativeName>
        <fullName evidence="15">Phosphatidylcholine 1-acylhydrolase</fullName>
    </alternativeName>
</protein>
<evidence type="ECO:0000256" key="8">
    <source>
        <dbReference type="ARBA" id="ARBA00022729"/>
    </source>
</evidence>
<evidence type="ECO:0000256" key="9">
    <source>
        <dbReference type="ARBA" id="ARBA00022801"/>
    </source>
</evidence>
<comment type="function">
    <text evidence="15">Hydrolysis of phosphatidylcholine with phospholipase A2 (EC 3.1.1.4) and phospholipase A1 (EC 3.1.1.32) activities.</text>
</comment>
<keyword evidence="10 15" id="KW-0106">Calcium</keyword>
<dbReference type="InterPro" id="IPR036541">
    <property type="entry name" value="PLipase_A1_sf"/>
</dbReference>
<dbReference type="Gene3D" id="2.40.230.10">
    <property type="entry name" value="Phospholipase A1"/>
    <property type="match status" value="1"/>
</dbReference>
<evidence type="ECO:0000313" key="16">
    <source>
        <dbReference type="EMBL" id="MFD0850101.1"/>
    </source>
</evidence>
<dbReference type="EC" id="3.1.1.32" evidence="15"/>
<evidence type="ECO:0000256" key="6">
    <source>
        <dbReference type="ARBA" id="ARBA00022692"/>
    </source>
</evidence>
<keyword evidence="8 15" id="KW-0732">Signal</keyword>
<dbReference type="PANTHER" id="PTHR40457">
    <property type="entry name" value="PHOSPHOLIPASE A1"/>
    <property type="match status" value="1"/>
</dbReference>
<dbReference type="PANTHER" id="PTHR40457:SF1">
    <property type="entry name" value="PHOSPHOLIPASE A1"/>
    <property type="match status" value="1"/>
</dbReference>
<proteinExistence type="inferred from homology"/>
<dbReference type="PRINTS" id="PR01486">
    <property type="entry name" value="PHPHLIPASEA1"/>
</dbReference>
<comment type="similarity">
    <text evidence="3 15">Belongs to the phospholipase A1 family.</text>
</comment>
<evidence type="ECO:0000256" key="1">
    <source>
        <dbReference type="ARBA" id="ARBA00000111"/>
    </source>
</evidence>
<evidence type="ECO:0000256" key="2">
    <source>
        <dbReference type="ARBA" id="ARBA00001604"/>
    </source>
</evidence>
<reference evidence="17" key="1">
    <citation type="journal article" date="2019" name="Int. J. Syst. Evol. Microbiol.">
        <title>The Global Catalogue of Microorganisms (GCM) 10K type strain sequencing project: providing services to taxonomists for standard genome sequencing and annotation.</title>
        <authorList>
            <consortium name="The Broad Institute Genomics Platform"/>
            <consortium name="The Broad Institute Genome Sequencing Center for Infectious Disease"/>
            <person name="Wu L."/>
            <person name="Ma J."/>
        </authorList>
    </citation>
    <scope>NUCLEOTIDE SEQUENCE [LARGE SCALE GENOMIC DNA]</scope>
    <source>
        <strain evidence="17">CCUG 52537</strain>
    </source>
</reference>
<feature type="chain" id="PRO_5044987872" description="Phospholipase A1" evidence="15">
    <location>
        <begin position="19"/>
        <end position="351"/>
    </location>
</feature>
<dbReference type="EC" id="3.1.1.4" evidence="15"/>
<comment type="catalytic activity">
    <reaction evidence="2 15">
        <text>a 1,2-diacyl-sn-glycero-3-phosphocholine + H2O = a 1-acyl-sn-glycero-3-phosphocholine + a fatty acid + H(+)</text>
        <dbReference type="Rhea" id="RHEA:15801"/>
        <dbReference type="ChEBI" id="CHEBI:15377"/>
        <dbReference type="ChEBI" id="CHEBI:15378"/>
        <dbReference type="ChEBI" id="CHEBI:28868"/>
        <dbReference type="ChEBI" id="CHEBI:57643"/>
        <dbReference type="ChEBI" id="CHEBI:58168"/>
        <dbReference type="EC" id="3.1.1.4"/>
    </reaction>
</comment>
<comment type="catalytic activity">
    <reaction evidence="1 15">
        <text>a 1,2-diacyl-sn-glycero-3-phosphocholine + H2O = a 2-acyl-sn-glycero-3-phosphocholine + a fatty acid + H(+)</text>
        <dbReference type="Rhea" id="RHEA:18689"/>
        <dbReference type="ChEBI" id="CHEBI:15377"/>
        <dbReference type="ChEBI" id="CHEBI:15378"/>
        <dbReference type="ChEBI" id="CHEBI:28868"/>
        <dbReference type="ChEBI" id="CHEBI:57643"/>
        <dbReference type="ChEBI" id="CHEBI:57875"/>
        <dbReference type="EC" id="3.1.1.32"/>
    </reaction>
</comment>
<dbReference type="RefSeq" id="WP_381493790.1">
    <property type="nucleotide sequence ID" value="NZ_JBHTIK010000015.1"/>
</dbReference>
<keyword evidence="6" id="KW-0812">Transmembrane</keyword>
<evidence type="ECO:0000256" key="5">
    <source>
        <dbReference type="ARBA" id="ARBA00022452"/>
    </source>
</evidence>
<evidence type="ECO:0000256" key="15">
    <source>
        <dbReference type="RuleBase" id="RU366027"/>
    </source>
</evidence>
<keyword evidence="12 15" id="KW-0443">Lipid metabolism</keyword>
<sequence>MRAAAFAAVMLVSLPAAAEVRLVVPEANAPRTGTFEVIFLNDGAEAAKLDAPKTITLAEGEAALEGPAPAEITPGGFARVTYRLASVPAAPAPQVAVAASTATPQEAESTGLGRFETYEPMYALVGANPSDAKLQLSFRYRLFGHQPREFTTGDGSREWRAGLYFGYTQRMFWDLSQESIPMYDITFSPELFLRAVSPGSTSIGAPMLGIQAGLRHQSNGEDGADSRSYNTLYVEPSVGFGLGNGWTLTAAPRLWAYVGSKEGNERIARYRGYTGLTIDLKQQDGFGLRTFLQGNLSGGRGSAEVDMSYSLRRWTGLNLYLYSQLYTGYGEALIDYDERNTRLRFGIGIVR</sequence>
<comment type="subunit">
    <text evidence="4 15">Homodimer; dimerization is reversible, and the dimeric form is the active one.</text>
</comment>